<keyword evidence="4 5" id="KW-0460">Magnesium</keyword>
<dbReference type="InterPro" id="IPR023214">
    <property type="entry name" value="HAD_sf"/>
</dbReference>
<dbReference type="HAMAP" id="MF_00617">
    <property type="entry name" value="MPGP_rel"/>
    <property type="match status" value="1"/>
</dbReference>
<comment type="catalytic activity">
    <reaction evidence="5">
        <text>2-O-(alpha-D-mannosyl)-3-phosphoglycerate + H2O = (2R)-2-O-(alpha-D-mannosyl)-glycerate + phosphate</text>
        <dbReference type="Rhea" id="RHEA:19309"/>
        <dbReference type="ChEBI" id="CHEBI:15377"/>
        <dbReference type="ChEBI" id="CHEBI:43474"/>
        <dbReference type="ChEBI" id="CHEBI:57541"/>
        <dbReference type="ChEBI" id="CHEBI:57744"/>
        <dbReference type="EC" id="3.1.3.70"/>
    </reaction>
</comment>
<dbReference type="Gene3D" id="3.40.50.1000">
    <property type="entry name" value="HAD superfamily/HAD-like"/>
    <property type="match status" value="1"/>
</dbReference>
<dbReference type="PANTHER" id="PTHR10000:SF8">
    <property type="entry name" value="HAD SUPERFAMILY HYDROLASE-LIKE, TYPE 3"/>
    <property type="match status" value="1"/>
</dbReference>
<dbReference type="GO" id="GO:0005829">
    <property type="term" value="C:cytosol"/>
    <property type="evidence" value="ECO:0007669"/>
    <property type="project" value="TreeGrafter"/>
</dbReference>
<protein>
    <recommendedName>
        <fullName evidence="5 6">Mannosyl-3-phosphoglycerate phosphatase</fullName>
        <shortName evidence="5">MPGP</shortName>
        <ecNumber evidence="5 6">3.1.3.70</ecNumber>
    </recommendedName>
</protein>
<dbReference type="InterPro" id="IPR006379">
    <property type="entry name" value="HAD-SF_hydro_IIB"/>
</dbReference>
<name>A0A075LW80_9EURY</name>
<keyword evidence="3 5" id="KW-0378">Hydrolase</keyword>
<gene>
    <name evidence="5" type="primary">mngB</name>
    <name evidence="7" type="ORF">PAP_01440</name>
</gene>
<evidence type="ECO:0000256" key="3">
    <source>
        <dbReference type="ARBA" id="ARBA00022801"/>
    </source>
</evidence>
<dbReference type="EMBL" id="CP006019">
    <property type="protein sequence ID" value="AIF68728.1"/>
    <property type="molecule type" value="Genomic_DNA"/>
</dbReference>
<keyword evidence="8" id="KW-1185">Reference proteome</keyword>
<dbReference type="Pfam" id="PF08282">
    <property type="entry name" value="Hydrolase_3"/>
    <property type="match status" value="1"/>
</dbReference>
<organism evidence="7 8">
    <name type="scientific">Palaeococcus pacificus DY20341</name>
    <dbReference type="NCBI Taxonomy" id="1343739"/>
    <lineage>
        <taxon>Archaea</taxon>
        <taxon>Methanobacteriati</taxon>
        <taxon>Methanobacteriota</taxon>
        <taxon>Thermococci</taxon>
        <taxon>Thermococcales</taxon>
        <taxon>Thermococcaceae</taxon>
        <taxon>Palaeococcus</taxon>
    </lineage>
</organism>
<dbReference type="EC" id="3.1.3.70" evidence="5 6"/>
<dbReference type="SFLD" id="SFLDS00003">
    <property type="entry name" value="Haloacid_Dehalogenase"/>
    <property type="match status" value="1"/>
</dbReference>
<comment type="similarity">
    <text evidence="5">Belongs to the HAD-like hydrolase superfamily. MPGP family.</text>
</comment>
<dbReference type="HOGENOM" id="CLU_063016_0_0_2"/>
<dbReference type="SUPFAM" id="SSF56784">
    <property type="entry name" value="HAD-like"/>
    <property type="match status" value="1"/>
</dbReference>
<dbReference type="AlphaFoldDB" id="A0A075LW80"/>
<dbReference type="eggNOG" id="arCOG01215">
    <property type="taxonomic scope" value="Archaea"/>
</dbReference>
<dbReference type="GO" id="GO:0000287">
    <property type="term" value="F:magnesium ion binding"/>
    <property type="evidence" value="ECO:0007669"/>
    <property type="project" value="TreeGrafter"/>
</dbReference>
<dbReference type="InterPro" id="IPR033980">
    <property type="entry name" value="MPG_Pase_thermophiles"/>
</dbReference>
<dbReference type="GeneID" id="24841421"/>
<dbReference type="Proteomes" id="UP000027981">
    <property type="component" value="Chromosome"/>
</dbReference>
<dbReference type="Gene3D" id="3.30.980.20">
    <property type="entry name" value="Putative mannosyl-3-phosphoglycerate phosphatase, domain 2"/>
    <property type="match status" value="1"/>
</dbReference>
<dbReference type="SFLD" id="SFLDG01140">
    <property type="entry name" value="C2.B:_Phosphomannomutase_and_P"/>
    <property type="match status" value="1"/>
</dbReference>
<dbReference type="InterPro" id="IPR012815">
    <property type="entry name" value="MPG_Pase"/>
</dbReference>
<reference evidence="8" key="1">
    <citation type="submission" date="2013-06" db="EMBL/GenBank/DDBJ databases">
        <title>Complete Genome Sequence of Hyperthermophilic Palaeococcus pacificus DY20341T, Isolated from a Deep-Sea Hydrothermal Sediments.</title>
        <authorList>
            <person name="Zeng X."/>
            <person name="Shao Z."/>
        </authorList>
    </citation>
    <scope>NUCLEOTIDE SEQUENCE [LARGE SCALE GENOMIC DNA]</scope>
    <source>
        <strain evidence="8">DY20341</strain>
    </source>
</reference>
<comment type="cofactor">
    <cofactor evidence="5">
        <name>Mg(2+)</name>
        <dbReference type="ChEBI" id="CHEBI:18420"/>
    </cofactor>
</comment>
<feature type="binding site" evidence="5">
    <location>
        <position position="9"/>
    </location>
    <ligand>
        <name>Mg(2+)</name>
        <dbReference type="ChEBI" id="CHEBI:18420"/>
    </ligand>
</feature>
<evidence type="ECO:0000313" key="8">
    <source>
        <dbReference type="Proteomes" id="UP000027981"/>
    </source>
</evidence>
<keyword evidence="2 5" id="KW-0479">Metal-binding</keyword>
<dbReference type="NCBIfam" id="TIGR01486">
    <property type="entry name" value="HAD-SF-IIB-MPGP"/>
    <property type="match status" value="1"/>
</dbReference>
<dbReference type="GO" id="GO:0050531">
    <property type="term" value="F:mannosyl-3-phosphoglycerate phosphatase activity"/>
    <property type="evidence" value="ECO:0007669"/>
    <property type="project" value="UniProtKB-UniRule"/>
</dbReference>
<evidence type="ECO:0000256" key="4">
    <source>
        <dbReference type="ARBA" id="ARBA00022842"/>
    </source>
</evidence>
<dbReference type="InterPro" id="IPR036412">
    <property type="entry name" value="HAD-like_sf"/>
</dbReference>
<feature type="binding site" evidence="5">
    <location>
        <position position="205"/>
    </location>
    <ligand>
        <name>Mg(2+)</name>
        <dbReference type="ChEBI" id="CHEBI:18420"/>
    </ligand>
</feature>
<dbReference type="OrthoDB" id="120822at2157"/>
<dbReference type="UniPathway" id="UPA00130">
    <property type="reaction ID" value="UER00193"/>
</dbReference>
<feature type="active site" description="Nucleophile" evidence="5">
    <location>
        <position position="7"/>
    </location>
</feature>
<comment type="subcellular location">
    <subcellularLocation>
        <location evidence="5">Cytoplasm</location>
    </subcellularLocation>
</comment>
<evidence type="ECO:0000256" key="1">
    <source>
        <dbReference type="ARBA" id="ARBA00022490"/>
    </source>
</evidence>
<comment type="pathway">
    <text evidence="5">Carbohydrate biosynthesis; 2-(alpha-D-mannosyl)-D-glycerate biosynthesis; 2-(alpha-D-mannosyl)-D-glycerate from GDP-alpha-D-mannose (MPG route): step 2/2.</text>
</comment>
<dbReference type="NCBIfam" id="TIGR02461">
    <property type="entry name" value="osmo_MPG_phos"/>
    <property type="match status" value="1"/>
</dbReference>
<feature type="binding site" evidence="5">
    <location>
        <position position="7"/>
    </location>
    <ligand>
        <name>Mg(2+)</name>
        <dbReference type="ChEBI" id="CHEBI:18420"/>
    </ligand>
</feature>
<evidence type="ECO:0000313" key="7">
    <source>
        <dbReference type="EMBL" id="AIF68728.1"/>
    </source>
</evidence>
<dbReference type="GO" id="GO:0051479">
    <property type="term" value="P:mannosylglycerate biosynthetic process"/>
    <property type="evidence" value="ECO:0007669"/>
    <property type="project" value="UniProtKB-UniRule"/>
</dbReference>
<sequence>MKVIFLDLDKTLIGDDYSPEPARDIVEELKKRGFRIVFNSSKTRAEQEYYREELGIGDPFIVENGSGIYIPKDYFPFSFNFSRAVDDYFVIDLGVEYDRIREVLNAVGDEFGLKYYANSTLEEIIAFTGLPEELAKLAMKREYSETVFRWEKEDFENALKARGLDVSRGSRFYNIHGKTDKGKAAEVLLSLYRRLGDVESYAVGDGLNDFPMLDIVDFAFIIGPLEHPRAKNISSLEEIMEVVK</sequence>
<dbReference type="NCBIfam" id="TIGR01484">
    <property type="entry name" value="HAD-SF-IIB"/>
    <property type="match status" value="1"/>
</dbReference>
<dbReference type="SFLD" id="SFLDG01142">
    <property type="entry name" value="C2.B.2:_Mannosyl-3-phosphoglyc"/>
    <property type="match status" value="1"/>
</dbReference>
<evidence type="ECO:0000256" key="6">
    <source>
        <dbReference type="NCBIfam" id="TIGR02461"/>
    </source>
</evidence>
<comment type="function">
    <text evidence="5">Hydrolyzes mannosyl-3-phosphoglycerate (MPG) to form the osmolyte mannosylglycerate (MG).</text>
</comment>
<feature type="binding site" evidence="5">
    <location>
        <position position="170"/>
    </location>
    <ligand>
        <name>Mg(2+)</name>
        <dbReference type="ChEBI" id="CHEBI:18420"/>
    </ligand>
</feature>
<evidence type="ECO:0000256" key="2">
    <source>
        <dbReference type="ARBA" id="ARBA00022723"/>
    </source>
</evidence>
<evidence type="ECO:0000256" key="5">
    <source>
        <dbReference type="HAMAP-Rule" id="MF_00617"/>
    </source>
</evidence>
<dbReference type="PANTHER" id="PTHR10000">
    <property type="entry name" value="PHOSPHOSERINE PHOSPHATASE"/>
    <property type="match status" value="1"/>
</dbReference>
<dbReference type="STRING" id="1343739.PAP_01440"/>
<keyword evidence="1 5" id="KW-0963">Cytoplasm</keyword>
<dbReference type="KEGG" id="ppac:PAP_01440"/>
<dbReference type="RefSeq" id="WP_048164256.1">
    <property type="nucleotide sequence ID" value="NZ_CP006019.1"/>
</dbReference>
<dbReference type="InterPro" id="IPR006381">
    <property type="entry name" value="HAD-SF-IIB-MPGP"/>
</dbReference>
<reference evidence="7 8" key="2">
    <citation type="journal article" date="2015" name="Genome Announc.">
        <title>Complete Genome Sequence of Hyperthermophilic Piezophilic Archaeon Palaeococcus pacificus DY20341T, Isolated from Deep-Sea Hydrothermal Sediments.</title>
        <authorList>
            <person name="Zeng X."/>
            <person name="Jebbar M."/>
            <person name="Shao Z."/>
        </authorList>
    </citation>
    <scope>NUCLEOTIDE SEQUENCE [LARGE SCALE GENOMIC DNA]</scope>
    <source>
        <strain evidence="7 8">DY20341</strain>
    </source>
</reference>
<proteinExistence type="inferred from homology"/>
<accession>A0A075LW80</accession>